<accession>A0A9Q5N1I2</accession>
<feature type="compositionally biased region" description="Low complexity" evidence="6">
    <location>
        <begin position="110"/>
        <end position="120"/>
    </location>
</feature>
<dbReference type="AlphaFoldDB" id="A0A9Q5N1I2"/>
<dbReference type="PANTHER" id="PTHR24408:SF58">
    <property type="entry name" value="TRANSCRIPTION FACTOR (TFIIIA), PUTATIVE (AFU_ORTHOLOGUE AFUA_1G05150)-RELATED"/>
    <property type="match status" value="1"/>
</dbReference>
<keyword evidence="4" id="KW-0862">Zinc</keyword>
<dbReference type="PROSITE" id="PS00028">
    <property type="entry name" value="ZINC_FINGER_C2H2_1"/>
    <property type="match status" value="2"/>
</dbReference>
<evidence type="ECO:0000256" key="3">
    <source>
        <dbReference type="ARBA" id="ARBA00022771"/>
    </source>
</evidence>
<sequence>MCNAHFQHLFDDASYSTVDIAQQQQQQQQQSQQQNTRSPLGLHPHGSSTAGGQDNSAPTLSPVSTSGWSYPIEAQSDVQMYSPASTTSYSSFHSPVDTSTRVYALAGALQQQQQHQQHQQSNAGYPESSQRSTELTRGGVPSHDHGGAGQGRAPAQFFPEVAQQVTQQPHQHQQQQRWGYAGHAHAHAHTHAHKFSQEALSMSRAPIIDAQVQPPSASDDSVPHDRIPPVFTAGNVPGGARLSVASSPGAAGDQRPQSGARQIHQGVPLNERAFPQLQPDHHHRAMSSQSQHPHHQQQQHQQWLPQAQTQQMGGAPFLQVPTPRAVNASQPGAMRNFFPYNSAGGNVELDYELESDDFGDHEEFDDGLDDEDTSGGPSHLGIPTNGSPTPELQFPQGVSGTPSDVMRANFMLYGANPANWPMESLGGLAGSGSFMDTNAGPGPGPATTSSSRASSGGKVKMTPPEFLRPSEKRDKGKRAQGTEESEGQTVKVLIESATPGEPPKKVKMHQCRICQKLFPRPSGLATHMNSHSGARPFKCPLALCPKTFAVRSNARRHLRTHGITVPPNAMNKNGQGRNQEEPFQVGFETPVVVDVQDPTAGGVVGEGAGASAGGRPPKLRWVPPSLATRTNAPRLRSLSPASDMADLDAQDVSMASGGGASSSGHTDLGSGSMMFSRRVPGLRIAPSPLPPAIPSSDEGAADLNARFEERNSYAEAGTYPYHPDQVCCSPLHLFLEFIRKRK</sequence>
<dbReference type="Gene3D" id="3.30.160.60">
    <property type="entry name" value="Classic Zinc Finger"/>
    <property type="match status" value="2"/>
</dbReference>
<dbReference type="GO" id="GO:0005634">
    <property type="term" value="C:nucleus"/>
    <property type="evidence" value="ECO:0007669"/>
    <property type="project" value="TreeGrafter"/>
</dbReference>
<dbReference type="PANTHER" id="PTHR24408">
    <property type="entry name" value="ZINC FINGER PROTEIN"/>
    <property type="match status" value="1"/>
</dbReference>
<evidence type="ECO:0000256" key="5">
    <source>
        <dbReference type="PROSITE-ProRule" id="PRU00042"/>
    </source>
</evidence>
<feature type="compositionally biased region" description="Low complexity" evidence="6">
    <location>
        <begin position="445"/>
        <end position="456"/>
    </location>
</feature>
<feature type="domain" description="C2H2-type" evidence="7">
    <location>
        <begin position="509"/>
        <end position="536"/>
    </location>
</feature>
<feature type="region of interest" description="Disordered" evidence="6">
    <location>
        <begin position="108"/>
        <end position="182"/>
    </location>
</feature>
<dbReference type="Proteomes" id="UP000757232">
    <property type="component" value="Unassembled WGS sequence"/>
</dbReference>
<organism evidence="8 9">
    <name type="scientific">Sanghuangporus baumii</name>
    <name type="common">Phellinus baumii</name>
    <dbReference type="NCBI Taxonomy" id="108892"/>
    <lineage>
        <taxon>Eukaryota</taxon>
        <taxon>Fungi</taxon>
        <taxon>Dikarya</taxon>
        <taxon>Basidiomycota</taxon>
        <taxon>Agaricomycotina</taxon>
        <taxon>Agaricomycetes</taxon>
        <taxon>Hymenochaetales</taxon>
        <taxon>Hymenochaetaceae</taxon>
        <taxon>Sanghuangporus</taxon>
    </lineage>
</organism>
<feature type="compositionally biased region" description="Low complexity" evidence="6">
    <location>
        <begin position="22"/>
        <end position="34"/>
    </location>
</feature>
<feature type="domain" description="C2H2-type" evidence="7">
    <location>
        <begin position="537"/>
        <end position="566"/>
    </location>
</feature>
<dbReference type="InterPro" id="IPR036236">
    <property type="entry name" value="Znf_C2H2_sf"/>
</dbReference>
<evidence type="ECO:0000313" key="9">
    <source>
        <dbReference type="Proteomes" id="UP000757232"/>
    </source>
</evidence>
<dbReference type="GO" id="GO:0043565">
    <property type="term" value="F:sequence-specific DNA binding"/>
    <property type="evidence" value="ECO:0007669"/>
    <property type="project" value="TreeGrafter"/>
</dbReference>
<dbReference type="EMBL" id="LNZH02000203">
    <property type="protein sequence ID" value="OCB86282.1"/>
    <property type="molecule type" value="Genomic_DNA"/>
</dbReference>
<feature type="region of interest" description="Disordered" evidence="6">
    <location>
        <begin position="357"/>
        <end position="390"/>
    </location>
</feature>
<feature type="compositionally biased region" description="Polar residues" evidence="6">
    <location>
        <begin position="46"/>
        <end position="64"/>
    </location>
</feature>
<protein>
    <recommendedName>
        <fullName evidence="7">C2H2-type domain-containing protein</fullName>
    </recommendedName>
</protein>
<dbReference type="PROSITE" id="PS50157">
    <property type="entry name" value="ZINC_FINGER_C2H2_2"/>
    <property type="match status" value="2"/>
</dbReference>
<evidence type="ECO:0000256" key="1">
    <source>
        <dbReference type="ARBA" id="ARBA00022723"/>
    </source>
</evidence>
<feature type="region of interest" description="Disordered" evidence="6">
    <location>
        <begin position="279"/>
        <end position="311"/>
    </location>
</feature>
<dbReference type="GO" id="GO:0008270">
    <property type="term" value="F:zinc ion binding"/>
    <property type="evidence" value="ECO:0007669"/>
    <property type="project" value="UniProtKB-KW"/>
</dbReference>
<feature type="region of interest" description="Disordered" evidence="6">
    <location>
        <begin position="606"/>
        <end position="642"/>
    </location>
</feature>
<evidence type="ECO:0000256" key="6">
    <source>
        <dbReference type="SAM" id="MobiDB-lite"/>
    </source>
</evidence>
<evidence type="ECO:0000256" key="4">
    <source>
        <dbReference type="ARBA" id="ARBA00022833"/>
    </source>
</evidence>
<feature type="compositionally biased region" description="Low complexity" evidence="6">
    <location>
        <begin position="163"/>
        <end position="176"/>
    </location>
</feature>
<feature type="region of interest" description="Disordered" evidence="6">
    <location>
        <begin position="433"/>
        <end position="488"/>
    </location>
</feature>
<dbReference type="Pfam" id="PF00096">
    <property type="entry name" value="zf-C2H2"/>
    <property type="match status" value="2"/>
</dbReference>
<gene>
    <name evidence="8" type="ORF">A7U60_g6594</name>
</gene>
<comment type="caution">
    <text evidence="8">The sequence shown here is derived from an EMBL/GenBank/DDBJ whole genome shotgun (WGS) entry which is preliminary data.</text>
</comment>
<evidence type="ECO:0000259" key="7">
    <source>
        <dbReference type="PROSITE" id="PS50157"/>
    </source>
</evidence>
<evidence type="ECO:0000256" key="2">
    <source>
        <dbReference type="ARBA" id="ARBA00022737"/>
    </source>
</evidence>
<keyword evidence="9" id="KW-1185">Reference proteome</keyword>
<keyword evidence="1" id="KW-0479">Metal-binding</keyword>
<dbReference type="OrthoDB" id="6077919at2759"/>
<dbReference type="GO" id="GO:0000981">
    <property type="term" value="F:DNA-binding transcription factor activity, RNA polymerase II-specific"/>
    <property type="evidence" value="ECO:0007669"/>
    <property type="project" value="TreeGrafter"/>
</dbReference>
<name>A0A9Q5N1I2_SANBA</name>
<feature type="compositionally biased region" description="Polar residues" evidence="6">
    <location>
        <begin position="121"/>
        <end position="135"/>
    </location>
</feature>
<proteinExistence type="predicted"/>
<keyword evidence="3 5" id="KW-0863">Zinc-finger</keyword>
<feature type="region of interest" description="Disordered" evidence="6">
    <location>
        <begin position="18"/>
        <end position="64"/>
    </location>
</feature>
<reference evidence="8" key="1">
    <citation type="submission" date="2016-06" db="EMBL/GenBank/DDBJ databases">
        <title>Draft Genome sequence of the fungus Inonotus baumii.</title>
        <authorList>
            <person name="Zhu H."/>
            <person name="Lin W."/>
        </authorList>
    </citation>
    <scope>NUCLEOTIDE SEQUENCE</scope>
    <source>
        <strain evidence="8">821</strain>
    </source>
</reference>
<dbReference type="InterPro" id="IPR013087">
    <property type="entry name" value="Znf_C2H2_type"/>
</dbReference>
<dbReference type="SUPFAM" id="SSF57667">
    <property type="entry name" value="beta-beta-alpha zinc fingers"/>
    <property type="match status" value="1"/>
</dbReference>
<feature type="region of interest" description="Disordered" evidence="6">
    <location>
        <begin position="233"/>
        <end position="262"/>
    </location>
</feature>
<dbReference type="SMART" id="SM00355">
    <property type="entry name" value="ZnF_C2H2"/>
    <property type="match status" value="2"/>
</dbReference>
<evidence type="ECO:0000313" key="8">
    <source>
        <dbReference type="EMBL" id="OCB86282.1"/>
    </source>
</evidence>
<keyword evidence="2" id="KW-0677">Repeat</keyword>
<feature type="compositionally biased region" description="Acidic residues" evidence="6">
    <location>
        <begin position="357"/>
        <end position="373"/>
    </location>
</feature>
<feature type="compositionally biased region" description="Low complexity" evidence="6">
    <location>
        <begin position="298"/>
        <end position="311"/>
    </location>
</feature>